<dbReference type="EMBL" id="KV878912">
    <property type="protein sequence ID" value="OJJ80220.1"/>
    <property type="molecule type" value="Genomic_DNA"/>
</dbReference>
<organism evidence="3 4">
    <name type="scientific">Aspergillus glaucus CBS 516.65</name>
    <dbReference type="NCBI Taxonomy" id="1160497"/>
    <lineage>
        <taxon>Eukaryota</taxon>
        <taxon>Fungi</taxon>
        <taxon>Dikarya</taxon>
        <taxon>Ascomycota</taxon>
        <taxon>Pezizomycotina</taxon>
        <taxon>Eurotiomycetes</taxon>
        <taxon>Eurotiomycetidae</taxon>
        <taxon>Eurotiales</taxon>
        <taxon>Aspergillaceae</taxon>
        <taxon>Aspergillus</taxon>
        <taxon>Aspergillus subgen. Aspergillus</taxon>
    </lineage>
</organism>
<protein>
    <recommendedName>
        <fullName evidence="2">Stress-response A/B barrel domain-containing protein</fullName>
    </recommendedName>
</protein>
<proteinExistence type="predicted"/>
<evidence type="ECO:0000256" key="1">
    <source>
        <dbReference type="ARBA" id="ARBA00011738"/>
    </source>
</evidence>
<accession>A0A1L9V8H2</accession>
<dbReference type="AlphaFoldDB" id="A0A1L9V8H2"/>
<comment type="subunit">
    <text evidence="1">Homodimer.</text>
</comment>
<dbReference type="InterPro" id="IPR044662">
    <property type="entry name" value="HS1/DABB1-like"/>
</dbReference>
<dbReference type="Gene3D" id="3.30.70.100">
    <property type="match status" value="1"/>
</dbReference>
<evidence type="ECO:0000313" key="4">
    <source>
        <dbReference type="Proteomes" id="UP000184300"/>
    </source>
</evidence>
<dbReference type="Proteomes" id="UP000184300">
    <property type="component" value="Unassembled WGS sequence"/>
</dbReference>
<reference evidence="4" key="1">
    <citation type="journal article" date="2017" name="Genome Biol.">
        <title>Comparative genomics reveals high biological diversity and specific adaptations in the industrially and medically important fungal genus Aspergillus.</title>
        <authorList>
            <person name="de Vries R.P."/>
            <person name="Riley R."/>
            <person name="Wiebenga A."/>
            <person name="Aguilar-Osorio G."/>
            <person name="Amillis S."/>
            <person name="Uchima C.A."/>
            <person name="Anderluh G."/>
            <person name="Asadollahi M."/>
            <person name="Askin M."/>
            <person name="Barry K."/>
            <person name="Battaglia E."/>
            <person name="Bayram O."/>
            <person name="Benocci T."/>
            <person name="Braus-Stromeyer S.A."/>
            <person name="Caldana C."/>
            <person name="Canovas D."/>
            <person name="Cerqueira G.C."/>
            <person name="Chen F."/>
            <person name="Chen W."/>
            <person name="Choi C."/>
            <person name="Clum A."/>
            <person name="Dos Santos R.A."/>
            <person name="Damasio A.R."/>
            <person name="Diallinas G."/>
            <person name="Emri T."/>
            <person name="Fekete E."/>
            <person name="Flipphi M."/>
            <person name="Freyberg S."/>
            <person name="Gallo A."/>
            <person name="Gournas C."/>
            <person name="Habgood R."/>
            <person name="Hainaut M."/>
            <person name="Harispe M.L."/>
            <person name="Henrissat B."/>
            <person name="Hilden K.S."/>
            <person name="Hope R."/>
            <person name="Hossain A."/>
            <person name="Karabika E."/>
            <person name="Karaffa L."/>
            <person name="Karanyi Z."/>
            <person name="Krasevec N."/>
            <person name="Kuo A."/>
            <person name="Kusch H."/>
            <person name="LaButti K."/>
            <person name="Lagendijk E.L."/>
            <person name="Lapidus A."/>
            <person name="Levasseur A."/>
            <person name="Lindquist E."/>
            <person name="Lipzen A."/>
            <person name="Logrieco A.F."/>
            <person name="MacCabe A."/>
            <person name="Maekelae M.R."/>
            <person name="Malavazi I."/>
            <person name="Melin P."/>
            <person name="Meyer V."/>
            <person name="Mielnichuk N."/>
            <person name="Miskei M."/>
            <person name="Molnar A.P."/>
            <person name="Mule G."/>
            <person name="Ngan C.Y."/>
            <person name="Orejas M."/>
            <person name="Orosz E."/>
            <person name="Ouedraogo J.P."/>
            <person name="Overkamp K.M."/>
            <person name="Park H.-S."/>
            <person name="Perrone G."/>
            <person name="Piumi F."/>
            <person name="Punt P.J."/>
            <person name="Ram A.F."/>
            <person name="Ramon A."/>
            <person name="Rauscher S."/>
            <person name="Record E."/>
            <person name="Riano-Pachon D.M."/>
            <person name="Robert V."/>
            <person name="Roehrig J."/>
            <person name="Ruller R."/>
            <person name="Salamov A."/>
            <person name="Salih N.S."/>
            <person name="Samson R.A."/>
            <person name="Sandor E."/>
            <person name="Sanguinetti M."/>
            <person name="Schuetze T."/>
            <person name="Sepcic K."/>
            <person name="Shelest E."/>
            <person name="Sherlock G."/>
            <person name="Sophianopoulou V."/>
            <person name="Squina F.M."/>
            <person name="Sun H."/>
            <person name="Susca A."/>
            <person name="Todd R.B."/>
            <person name="Tsang A."/>
            <person name="Unkles S.E."/>
            <person name="van de Wiele N."/>
            <person name="van Rossen-Uffink D."/>
            <person name="Oliveira J.V."/>
            <person name="Vesth T.C."/>
            <person name="Visser J."/>
            <person name="Yu J.-H."/>
            <person name="Zhou M."/>
            <person name="Andersen M.R."/>
            <person name="Archer D.B."/>
            <person name="Baker S.E."/>
            <person name="Benoit I."/>
            <person name="Brakhage A.A."/>
            <person name="Braus G.H."/>
            <person name="Fischer R."/>
            <person name="Frisvad J.C."/>
            <person name="Goldman G.H."/>
            <person name="Houbraken J."/>
            <person name="Oakley B."/>
            <person name="Pocsi I."/>
            <person name="Scazzocchio C."/>
            <person name="Seiboth B."/>
            <person name="vanKuyk P.A."/>
            <person name="Wortman J."/>
            <person name="Dyer P.S."/>
            <person name="Grigoriev I.V."/>
        </authorList>
    </citation>
    <scope>NUCLEOTIDE SEQUENCE [LARGE SCALE GENOMIC DNA]</scope>
    <source>
        <strain evidence="4">CBS 516.65</strain>
    </source>
</reference>
<dbReference type="GeneID" id="34457610"/>
<sequence length="108" mass="11901">MGCVTHIVQIQFKVDVGPETINDACSRMLSLKEQCIHPVHQKPYIKSSKGGKECSVENGITHVFVVEFESVEDRDYYALKDPAHLSYGASLGGIVDKVQVVDFDAGVF</sequence>
<dbReference type="VEuPathDB" id="FungiDB:ASPGLDRAFT_135136"/>
<name>A0A1L9V8H2_ASPGL</name>
<dbReference type="SUPFAM" id="SSF54909">
    <property type="entry name" value="Dimeric alpha+beta barrel"/>
    <property type="match status" value="1"/>
</dbReference>
<gene>
    <name evidence="3" type="ORF">ASPGLDRAFT_135136</name>
</gene>
<dbReference type="InterPro" id="IPR011008">
    <property type="entry name" value="Dimeric_a/b-barrel"/>
</dbReference>
<dbReference type="Pfam" id="PF07876">
    <property type="entry name" value="Dabb"/>
    <property type="match status" value="1"/>
</dbReference>
<evidence type="ECO:0000259" key="2">
    <source>
        <dbReference type="PROSITE" id="PS51502"/>
    </source>
</evidence>
<dbReference type="InterPro" id="IPR013097">
    <property type="entry name" value="Dabb"/>
</dbReference>
<dbReference type="PROSITE" id="PS51502">
    <property type="entry name" value="S_R_A_B_BARREL"/>
    <property type="match status" value="1"/>
</dbReference>
<dbReference type="OrthoDB" id="1601230at2759"/>
<dbReference type="PANTHER" id="PTHR33178:SF10">
    <property type="entry name" value="STRESS-RESPONSE A_B BARREL DOMAIN-CONTAINING PROTEIN"/>
    <property type="match status" value="1"/>
</dbReference>
<dbReference type="PANTHER" id="PTHR33178">
    <property type="match status" value="1"/>
</dbReference>
<keyword evidence="4" id="KW-1185">Reference proteome</keyword>
<dbReference type="STRING" id="1160497.A0A1L9V8H2"/>
<feature type="domain" description="Stress-response A/B barrel" evidence="2">
    <location>
        <begin position="4"/>
        <end position="103"/>
    </location>
</feature>
<dbReference type="RefSeq" id="XP_022396918.1">
    <property type="nucleotide sequence ID" value="XM_022541349.1"/>
</dbReference>
<dbReference type="SMART" id="SM00886">
    <property type="entry name" value="Dabb"/>
    <property type="match status" value="1"/>
</dbReference>
<evidence type="ECO:0000313" key="3">
    <source>
        <dbReference type="EMBL" id="OJJ80220.1"/>
    </source>
</evidence>